<accession>A0A5J4UBA3</accession>
<evidence type="ECO:0008006" key="4">
    <source>
        <dbReference type="Google" id="ProtNLM"/>
    </source>
</evidence>
<evidence type="ECO:0000313" key="3">
    <source>
        <dbReference type="Proteomes" id="UP000324800"/>
    </source>
</evidence>
<feature type="region of interest" description="Disordered" evidence="1">
    <location>
        <begin position="121"/>
        <end position="143"/>
    </location>
</feature>
<proteinExistence type="predicted"/>
<comment type="caution">
    <text evidence="2">The sequence shown here is derived from an EMBL/GenBank/DDBJ whole genome shotgun (WGS) entry which is preliminary data.</text>
</comment>
<dbReference type="Proteomes" id="UP000324800">
    <property type="component" value="Unassembled WGS sequence"/>
</dbReference>
<dbReference type="InterPro" id="IPR011009">
    <property type="entry name" value="Kinase-like_dom_sf"/>
</dbReference>
<dbReference type="SUPFAM" id="SSF56112">
    <property type="entry name" value="Protein kinase-like (PK-like)"/>
    <property type="match status" value="1"/>
</dbReference>
<feature type="non-terminal residue" evidence="2">
    <location>
        <position position="143"/>
    </location>
</feature>
<dbReference type="EMBL" id="SNRW01018009">
    <property type="protein sequence ID" value="KAA6367758.1"/>
    <property type="molecule type" value="Genomic_DNA"/>
</dbReference>
<dbReference type="Gene3D" id="3.30.200.20">
    <property type="entry name" value="Phosphorylase Kinase, domain 1"/>
    <property type="match status" value="1"/>
</dbReference>
<dbReference type="AlphaFoldDB" id="A0A5J4UBA3"/>
<sequence length="143" mass="16521">MIHVYKFDTEKQKNDAAALLIRLTHLSFPFLVQFKGKSRDNEHISVSPDIYLRNDIDHIIAKEIKNKDALDEQKFIDNVIQGILALTFLHKHKIIHGKISKQTVFQTDDGIIQLGPADITQKMPEEKIPDEEKEKIEKAQDLH</sequence>
<feature type="compositionally biased region" description="Basic and acidic residues" evidence="1">
    <location>
        <begin position="123"/>
        <end position="143"/>
    </location>
</feature>
<evidence type="ECO:0000256" key="1">
    <source>
        <dbReference type="SAM" id="MobiDB-lite"/>
    </source>
</evidence>
<reference evidence="2 3" key="1">
    <citation type="submission" date="2019-03" db="EMBL/GenBank/DDBJ databases">
        <title>Single cell metagenomics reveals metabolic interactions within the superorganism composed of flagellate Streblomastix strix and complex community of Bacteroidetes bacteria on its surface.</title>
        <authorList>
            <person name="Treitli S.C."/>
            <person name="Kolisko M."/>
            <person name="Husnik F."/>
            <person name="Keeling P."/>
            <person name="Hampl V."/>
        </authorList>
    </citation>
    <scope>NUCLEOTIDE SEQUENCE [LARGE SCALE GENOMIC DNA]</scope>
    <source>
        <strain evidence="2">ST1C</strain>
    </source>
</reference>
<name>A0A5J4UBA3_9EUKA</name>
<organism evidence="2 3">
    <name type="scientific">Streblomastix strix</name>
    <dbReference type="NCBI Taxonomy" id="222440"/>
    <lineage>
        <taxon>Eukaryota</taxon>
        <taxon>Metamonada</taxon>
        <taxon>Preaxostyla</taxon>
        <taxon>Oxymonadida</taxon>
        <taxon>Streblomastigidae</taxon>
        <taxon>Streblomastix</taxon>
    </lineage>
</organism>
<evidence type="ECO:0000313" key="2">
    <source>
        <dbReference type="EMBL" id="KAA6367758.1"/>
    </source>
</evidence>
<protein>
    <recommendedName>
        <fullName evidence="4">Protein kinase domain-containing protein</fullName>
    </recommendedName>
</protein>
<dbReference type="Gene3D" id="1.10.510.10">
    <property type="entry name" value="Transferase(Phosphotransferase) domain 1"/>
    <property type="match status" value="1"/>
</dbReference>
<gene>
    <name evidence="2" type="ORF">EZS28_036715</name>
</gene>